<dbReference type="PANTHER" id="PTHR34975">
    <property type="entry name" value="SPORE GERMINATION PROTEIN A2"/>
    <property type="match status" value="1"/>
</dbReference>
<keyword evidence="10" id="KW-1185">Reference proteome</keyword>
<evidence type="ECO:0000256" key="5">
    <source>
        <dbReference type="ARBA" id="ARBA00022692"/>
    </source>
</evidence>
<sequence>MKEKLNYVHVAFLIYVTQSNVFLFSVPRIVAENFGSNGWIGFLICSAAGLFNIFLYSMVYKLAKGRSVFDIIEQSMPKALLYPVYLILAVFWIALGAFVGKQYVNVLQTVTFPTTPSMFIYIFYAYMLYLLLIKNIYVIGKIGILFFLSTIWMVVILVYFLPDWSFSNLTPFLFQSPSVPFSFDNWLEVYSGFIGYELAVFLFPYAQQDNKLFKGVYLGHLLVTAVYLSVILAAFGFYGLQYLQADQFPLVDMLAYVELSFINRIENLLLPFFLYKSLMTTVMYAWAALLMLKRMTRKFKPKVLEAVITLTSIGFASYPKLMRDTQVLVRQSIYVEIMLAFTFPLLLMMLLYWQKLRNGGRLHESKN</sequence>
<reference evidence="9" key="1">
    <citation type="submission" date="2022-08" db="EMBL/GenBank/DDBJ databases">
        <title>The genomic sequence of strain Paenibacillus sp. SCIV0701.</title>
        <authorList>
            <person name="Zhao H."/>
        </authorList>
    </citation>
    <scope>NUCLEOTIDE SEQUENCE</scope>
    <source>
        <strain evidence="9">SCIV0701</strain>
    </source>
</reference>
<name>A0A9X2SCS9_9BACL</name>
<evidence type="ECO:0000256" key="6">
    <source>
        <dbReference type="ARBA" id="ARBA00022989"/>
    </source>
</evidence>
<dbReference type="GO" id="GO:0009847">
    <property type="term" value="P:spore germination"/>
    <property type="evidence" value="ECO:0007669"/>
    <property type="project" value="InterPro"/>
</dbReference>
<evidence type="ECO:0000256" key="7">
    <source>
        <dbReference type="ARBA" id="ARBA00023136"/>
    </source>
</evidence>
<evidence type="ECO:0000256" key="4">
    <source>
        <dbReference type="ARBA" id="ARBA00022544"/>
    </source>
</evidence>
<organism evidence="9 10">
    <name type="scientific">Paenibacillus soyae</name>
    <dbReference type="NCBI Taxonomy" id="2969249"/>
    <lineage>
        <taxon>Bacteria</taxon>
        <taxon>Bacillati</taxon>
        <taxon>Bacillota</taxon>
        <taxon>Bacilli</taxon>
        <taxon>Bacillales</taxon>
        <taxon>Paenibacillaceae</taxon>
        <taxon>Paenibacillus</taxon>
    </lineage>
</organism>
<gene>
    <name evidence="9" type="ORF">NQZ67_24660</name>
</gene>
<keyword evidence="5 8" id="KW-0812">Transmembrane</keyword>
<keyword evidence="7 8" id="KW-0472">Membrane</keyword>
<comment type="caution">
    <text evidence="9">The sequence shown here is derived from an EMBL/GenBank/DDBJ whole genome shotgun (WGS) entry which is preliminary data.</text>
</comment>
<comment type="subcellular location">
    <subcellularLocation>
        <location evidence="1">Membrane</location>
        <topology evidence="1">Multi-pass membrane protein</topology>
    </subcellularLocation>
</comment>
<evidence type="ECO:0000256" key="1">
    <source>
        <dbReference type="ARBA" id="ARBA00004141"/>
    </source>
</evidence>
<feature type="transmembrane region" description="Helical" evidence="8">
    <location>
        <begin position="119"/>
        <end position="137"/>
    </location>
</feature>
<feature type="transmembrane region" description="Helical" evidence="8">
    <location>
        <begin position="186"/>
        <end position="205"/>
    </location>
</feature>
<dbReference type="AlphaFoldDB" id="A0A9X2SCS9"/>
<keyword evidence="4" id="KW-0309">Germination</keyword>
<proteinExistence type="inferred from homology"/>
<feature type="transmembrane region" description="Helical" evidence="8">
    <location>
        <begin position="333"/>
        <end position="353"/>
    </location>
</feature>
<feature type="transmembrane region" description="Helical" evidence="8">
    <location>
        <begin position="38"/>
        <end position="59"/>
    </location>
</feature>
<dbReference type="PANTHER" id="PTHR34975:SF2">
    <property type="entry name" value="SPORE GERMINATION PROTEIN A2"/>
    <property type="match status" value="1"/>
</dbReference>
<feature type="transmembrane region" description="Helical" evidence="8">
    <location>
        <begin position="7"/>
        <end position="26"/>
    </location>
</feature>
<comment type="similarity">
    <text evidence="2">Belongs to the amino acid-polyamine-organocation (APC) superfamily. Spore germination protein (SGP) (TC 2.A.3.9) family.</text>
</comment>
<evidence type="ECO:0000256" key="8">
    <source>
        <dbReference type="SAM" id="Phobius"/>
    </source>
</evidence>
<accession>A0A9X2SCS9</accession>
<dbReference type="Proteomes" id="UP001141950">
    <property type="component" value="Unassembled WGS sequence"/>
</dbReference>
<protein>
    <submittedName>
        <fullName evidence="9">Spore germination protein</fullName>
    </submittedName>
</protein>
<keyword evidence="6 8" id="KW-1133">Transmembrane helix</keyword>
<evidence type="ECO:0000256" key="2">
    <source>
        <dbReference type="ARBA" id="ARBA00007998"/>
    </source>
</evidence>
<dbReference type="GO" id="GO:0016020">
    <property type="term" value="C:membrane"/>
    <property type="evidence" value="ECO:0007669"/>
    <property type="project" value="UniProtKB-SubCell"/>
</dbReference>
<feature type="transmembrane region" description="Helical" evidence="8">
    <location>
        <begin position="144"/>
        <end position="166"/>
    </location>
</feature>
<dbReference type="RefSeq" id="WP_257451221.1">
    <property type="nucleotide sequence ID" value="NZ_JANIPJ010000023.1"/>
</dbReference>
<dbReference type="EMBL" id="JANIPJ010000023">
    <property type="protein sequence ID" value="MCR2807083.1"/>
    <property type="molecule type" value="Genomic_DNA"/>
</dbReference>
<keyword evidence="3" id="KW-0813">Transport</keyword>
<evidence type="ECO:0000256" key="3">
    <source>
        <dbReference type="ARBA" id="ARBA00022448"/>
    </source>
</evidence>
<feature type="transmembrane region" description="Helical" evidence="8">
    <location>
        <begin position="80"/>
        <end position="99"/>
    </location>
</feature>
<feature type="transmembrane region" description="Helical" evidence="8">
    <location>
        <begin position="268"/>
        <end position="291"/>
    </location>
</feature>
<dbReference type="Pfam" id="PF03845">
    <property type="entry name" value="Spore_permease"/>
    <property type="match status" value="1"/>
</dbReference>
<feature type="transmembrane region" description="Helical" evidence="8">
    <location>
        <begin position="217"/>
        <end position="240"/>
    </location>
</feature>
<dbReference type="InterPro" id="IPR004761">
    <property type="entry name" value="Spore_GerAB"/>
</dbReference>
<evidence type="ECO:0000313" key="10">
    <source>
        <dbReference type="Proteomes" id="UP001141950"/>
    </source>
</evidence>
<evidence type="ECO:0000313" key="9">
    <source>
        <dbReference type="EMBL" id="MCR2807083.1"/>
    </source>
</evidence>
<dbReference type="Gene3D" id="1.20.1740.10">
    <property type="entry name" value="Amino acid/polyamine transporter I"/>
    <property type="match status" value="1"/>
</dbReference>